<accession>A0A8S9ZJN6</accession>
<dbReference type="InterPro" id="IPR043136">
    <property type="entry name" value="B30.2/SPRY_sf"/>
</dbReference>
<dbReference type="EMBL" id="JABEBT010000076">
    <property type="protein sequence ID" value="KAF7633478.1"/>
    <property type="molecule type" value="Genomic_DNA"/>
</dbReference>
<proteinExistence type="predicted"/>
<sequence>MNDLKKSLKCWNEHVVKLLTTSKIIYNFVNKTFNEMKAFLLNSINSNITMDQEQLVKRIKEEVINELKVYFDEKFQALDQKINGIIGEVSTLKSEVSYRFSLNTLIHIPLKWKIFICCENNCSTLENFIGCIKNNGFPKVDTSEEQYPLAINYHYSPIGISHNTTGTIYATNKIPFIPGKKFYFEIKLNLLNIENESQKIEIGFANDDLCVMLVLNKQGKYSSHIETDCGRVYLNDFFFGHNDVFGCLLNFPAINSADKSLSAVFTKNGNYISKAVLLGYEYTSFVPFISLKGISISSTNFGQDVENFPFVFKSFESDTTESYNDEDFRSNESIEMYTSEGSVE</sequence>
<dbReference type="Gene3D" id="2.60.120.920">
    <property type="match status" value="1"/>
</dbReference>
<dbReference type="AlphaFoldDB" id="A0A8S9ZJN6"/>
<evidence type="ECO:0000313" key="1">
    <source>
        <dbReference type="EMBL" id="KAF7633478.1"/>
    </source>
</evidence>
<gene>
    <name evidence="1" type="ORF">Mgra_00007167</name>
</gene>
<protein>
    <recommendedName>
        <fullName evidence="3">B30.2/SPRY domain-containing protein</fullName>
    </recommendedName>
</protein>
<name>A0A8S9ZJN6_9BILA</name>
<evidence type="ECO:0008006" key="3">
    <source>
        <dbReference type="Google" id="ProtNLM"/>
    </source>
</evidence>
<reference evidence="1" key="1">
    <citation type="journal article" date="2020" name="Ecol. Evol.">
        <title>Genome structure and content of the rice root-knot nematode (Meloidogyne graminicola).</title>
        <authorList>
            <person name="Phan N.T."/>
            <person name="Danchin E.G.J."/>
            <person name="Klopp C."/>
            <person name="Perfus-Barbeoch L."/>
            <person name="Kozlowski D.K."/>
            <person name="Koutsovoulos G.D."/>
            <person name="Lopez-Roques C."/>
            <person name="Bouchez O."/>
            <person name="Zahm M."/>
            <person name="Besnard G."/>
            <person name="Bellafiore S."/>
        </authorList>
    </citation>
    <scope>NUCLEOTIDE SEQUENCE</scope>
    <source>
        <strain evidence="1">VN-18</strain>
    </source>
</reference>
<dbReference type="Proteomes" id="UP000605970">
    <property type="component" value="Unassembled WGS sequence"/>
</dbReference>
<comment type="caution">
    <text evidence="1">The sequence shown here is derived from an EMBL/GenBank/DDBJ whole genome shotgun (WGS) entry which is preliminary data.</text>
</comment>
<evidence type="ECO:0000313" key="2">
    <source>
        <dbReference type="Proteomes" id="UP000605970"/>
    </source>
</evidence>
<organism evidence="1 2">
    <name type="scientific">Meloidogyne graminicola</name>
    <dbReference type="NCBI Taxonomy" id="189291"/>
    <lineage>
        <taxon>Eukaryota</taxon>
        <taxon>Metazoa</taxon>
        <taxon>Ecdysozoa</taxon>
        <taxon>Nematoda</taxon>
        <taxon>Chromadorea</taxon>
        <taxon>Rhabditida</taxon>
        <taxon>Tylenchina</taxon>
        <taxon>Tylenchomorpha</taxon>
        <taxon>Tylenchoidea</taxon>
        <taxon>Meloidogynidae</taxon>
        <taxon>Meloidogyninae</taxon>
        <taxon>Meloidogyne</taxon>
    </lineage>
</organism>
<keyword evidence="2" id="KW-1185">Reference proteome</keyword>